<keyword evidence="5" id="KW-1185">Reference proteome</keyword>
<proteinExistence type="predicted"/>
<dbReference type="GO" id="GO:0005524">
    <property type="term" value="F:ATP binding"/>
    <property type="evidence" value="ECO:0007669"/>
    <property type="project" value="UniProtKB-KW"/>
</dbReference>
<sequence>MTKHLLEIDSVILRYGERDILSNVYLKCETGELIALFGRNGAGKSSLLKLIFGSLHGESQSVRIDKKYHHQLYTTSGNIRFLPQSGLLPGNLKVAKAINFFVGPSNRAALMEDPYLAPNVNERVGVLSGGLKKYLECLLIVYSNVKFVLLDEPFTHVSPIMVEVLKSHLLKQSAGKGIILTDHLYEPLLDISHRMYLIEQGRTVSIEQRDDLIARGYINP</sequence>
<dbReference type="InterPro" id="IPR027417">
    <property type="entry name" value="P-loop_NTPase"/>
</dbReference>
<dbReference type="Proteomes" id="UP001172083">
    <property type="component" value="Unassembled WGS sequence"/>
</dbReference>
<evidence type="ECO:0000256" key="1">
    <source>
        <dbReference type="ARBA" id="ARBA00022741"/>
    </source>
</evidence>
<comment type="caution">
    <text evidence="4">The sequence shown here is derived from an EMBL/GenBank/DDBJ whole genome shotgun (WGS) entry which is preliminary data.</text>
</comment>
<evidence type="ECO:0000259" key="3">
    <source>
        <dbReference type="PROSITE" id="PS50893"/>
    </source>
</evidence>
<keyword evidence="2 4" id="KW-0067">ATP-binding</keyword>
<gene>
    <name evidence="4" type="ORF">QQ020_09490</name>
</gene>
<reference evidence="4" key="1">
    <citation type="submission" date="2023-06" db="EMBL/GenBank/DDBJ databases">
        <title>Genomic of Agaribacillus aureum.</title>
        <authorList>
            <person name="Wang G."/>
        </authorList>
    </citation>
    <scope>NUCLEOTIDE SEQUENCE</scope>
    <source>
        <strain evidence="4">BMA12</strain>
    </source>
</reference>
<evidence type="ECO:0000313" key="5">
    <source>
        <dbReference type="Proteomes" id="UP001172083"/>
    </source>
</evidence>
<evidence type="ECO:0000313" key="4">
    <source>
        <dbReference type="EMBL" id="MDN5212282.1"/>
    </source>
</evidence>
<protein>
    <submittedName>
        <fullName evidence="4">ATP-binding cassette domain-containing protein</fullName>
    </submittedName>
</protein>
<dbReference type="EMBL" id="JAUJEB010000001">
    <property type="protein sequence ID" value="MDN5212282.1"/>
    <property type="molecule type" value="Genomic_DNA"/>
</dbReference>
<keyword evidence="1" id="KW-0547">Nucleotide-binding</keyword>
<dbReference type="InterPro" id="IPR003439">
    <property type="entry name" value="ABC_transporter-like_ATP-bd"/>
</dbReference>
<dbReference type="PANTHER" id="PTHR43158:SF2">
    <property type="entry name" value="SKFA PEPTIDE EXPORT ATP-BINDING PROTEIN SKFE"/>
    <property type="match status" value="1"/>
</dbReference>
<dbReference type="Gene3D" id="3.40.50.300">
    <property type="entry name" value="P-loop containing nucleotide triphosphate hydrolases"/>
    <property type="match status" value="1"/>
</dbReference>
<dbReference type="PROSITE" id="PS50893">
    <property type="entry name" value="ABC_TRANSPORTER_2"/>
    <property type="match status" value="1"/>
</dbReference>
<dbReference type="SUPFAM" id="SSF52540">
    <property type="entry name" value="P-loop containing nucleoside triphosphate hydrolases"/>
    <property type="match status" value="1"/>
</dbReference>
<name>A0ABT8L5G4_9BACT</name>
<dbReference type="PANTHER" id="PTHR43158">
    <property type="entry name" value="SKFA PEPTIDE EXPORT ATP-BINDING PROTEIN SKFE"/>
    <property type="match status" value="1"/>
</dbReference>
<dbReference type="SMART" id="SM00382">
    <property type="entry name" value="AAA"/>
    <property type="match status" value="1"/>
</dbReference>
<dbReference type="InterPro" id="IPR003593">
    <property type="entry name" value="AAA+_ATPase"/>
</dbReference>
<feature type="domain" description="ABC transporter" evidence="3">
    <location>
        <begin position="6"/>
        <end position="218"/>
    </location>
</feature>
<dbReference type="RefSeq" id="WP_346757601.1">
    <property type="nucleotide sequence ID" value="NZ_JAUJEB010000001.1"/>
</dbReference>
<organism evidence="4 5">
    <name type="scientific">Agaribacillus aureus</name>
    <dbReference type="NCBI Taxonomy" id="3051825"/>
    <lineage>
        <taxon>Bacteria</taxon>
        <taxon>Pseudomonadati</taxon>
        <taxon>Bacteroidota</taxon>
        <taxon>Cytophagia</taxon>
        <taxon>Cytophagales</taxon>
        <taxon>Splendidivirgaceae</taxon>
        <taxon>Agaribacillus</taxon>
    </lineage>
</organism>
<accession>A0ABT8L5G4</accession>
<dbReference type="Pfam" id="PF00005">
    <property type="entry name" value="ABC_tran"/>
    <property type="match status" value="1"/>
</dbReference>
<evidence type="ECO:0000256" key="2">
    <source>
        <dbReference type="ARBA" id="ARBA00022840"/>
    </source>
</evidence>